<protein>
    <submittedName>
        <fullName evidence="1">Uncharacterized protein</fullName>
    </submittedName>
</protein>
<comment type="caution">
    <text evidence="1">The sequence shown here is derived from an EMBL/GenBank/DDBJ whole genome shotgun (WGS) entry which is preliminary data.</text>
</comment>
<dbReference type="Proteomes" id="UP000642107">
    <property type="component" value="Unassembled WGS sequence"/>
</dbReference>
<proteinExistence type="predicted"/>
<sequence length="308" mass="33650">MSALSRDRDADHQAIVQDWLRGEPISRAVFDEVWSAHHDFPYEPTVATYRPAVSLTLTHLWDGGDVPEPLWFTNAPEAHGITPMGARLIDALAFHVGYMYGARERGWSVILDRSAILHGEAMVGEDGRSCASSIISAALYWASGGAGTSRFQFPFHVSPELARTSPADAWPQDGDAVLAGVRRRSKGRLGGLLGKGAPTWQIEVPPMLAEAPPVATIEKIKTRRVPVEELIRHVDPSDRAEFTYVVSVSEVALHQWGEKVYGRYEAALAAQPGIEFVEGEDTELFYVLAPTLSAEQVLSLARAAAPRS</sequence>
<reference evidence="1 2" key="1">
    <citation type="submission" date="2020-09" db="EMBL/GenBank/DDBJ databases">
        <title>Flavimobilis rhizosphaerae sp. nov., isolated from rhizosphere soil of Spartina alterniflora.</title>
        <authorList>
            <person name="Hanqin C."/>
        </authorList>
    </citation>
    <scope>NUCLEOTIDE SEQUENCE [LARGE SCALE GENOMIC DNA]</scope>
    <source>
        <strain evidence="1 2">GY 10621</strain>
    </source>
</reference>
<gene>
    <name evidence="1" type="ORF">IGS67_13455</name>
</gene>
<evidence type="ECO:0000313" key="1">
    <source>
        <dbReference type="EMBL" id="MBD9700476.1"/>
    </source>
</evidence>
<name>A0ABR9DTL8_9MICO</name>
<organism evidence="1 2">
    <name type="scientific">Flavimobilis rhizosphaerae</name>
    <dbReference type="NCBI Taxonomy" id="2775421"/>
    <lineage>
        <taxon>Bacteria</taxon>
        <taxon>Bacillati</taxon>
        <taxon>Actinomycetota</taxon>
        <taxon>Actinomycetes</taxon>
        <taxon>Micrococcales</taxon>
        <taxon>Jonesiaceae</taxon>
        <taxon>Flavimobilis</taxon>
    </lineage>
</organism>
<evidence type="ECO:0000313" key="2">
    <source>
        <dbReference type="Proteomes" id="UP000642107"/>
    </source>
</evidence>
<accession>A0ABR9DTL8</accession>
<dbReference type="RefSeq" id="WP_192282195.1">
    <property type="nucleotide sequence ID" value="NZ_JACZDF010000012.1"/>
</dbReference>
<keyword evidence="2" id="KW-1185">Reference proteome</keyword>
<dbReference type="EMBL" id="JACZDF010000012">
    <property type="protein sequence ID" value="MBD9700476.1"/>
    <property type="molecule type" value="Genomic_DNA"/>
</dbReference>